<dbReference type="EMBL" id="AJIL01000227">
    <property type="protein sequence ID" value="KNE90967.1"/>
    <property type="molecule type" value="Genomic_DNA"/>
</dbReference>
<evidence type="ECO:0000313" key="2">
    <source>
        <dbReference type="Proteomes" id="UP000054564"/>
    </source>
</evidence>
<proteinExistence type="predicted"/>
<reference evidence="2" key="1">
    <citation type="submission" date="2014-03" db="EMBL/GenBank/DDBJ databases">
        <title>The Genome Sequence of Puccinia striiformis f. sp. tritici PST-78.</title>
        <authorList>
            <consortium name="The Broad Institute Genome Sequencing Platform"/>
            <person name="Cuomo C."/>
            <person name="Hulbert S."/>
            <person name="Chen X."/>
            <person name="Walker B."/>
            <person name="Young S.K."/>
            <person name="Zeng Q."/>
            <person name="Gargeya S."/>
            <person name="Fitzgerald M."/>
            <person name="Haas B."/>
            <person name="Abouelleil A."/>
            <person name="Alvarado L."/>
            <person name="Arachchi H.M."/>
            <person name="Berlin A.M."/>
            <person name="Chapman S.B."/>
            <person name="Goldberg J."/>
            <person name="Griggs A."/>
            <person name="Gujja S."/>
            <person name="Hansen M."/>
            <person name="Howarth C."/>
            <person name="Imamovic A."/>
            <person name="Larimer J."/>
            <person name="McCowan C."/>
            <person name="Montmayeur A."/>
            <person name="Murphy C."/>
            <person name="Neiman D."/>
            <person name="Pearson M."/>
            <person name="Priest M."/>
            <person name="Roberts A."/>
            <person name="Saif S."/>
            <person name="Shea T."/>
            <person name="Sisk P."/>
            <person name="Sykes S."/>
            <person name="Wortman J."/>
            <person name="Nusbaum C."/>
            <person name="Birren B."/>
        </authorList>
    </citation>
    <scope>NUCLEOTIDE SEQUENCE [LARGE SCALE GENOMIC DNA]</scope>
    <source>
        <strain evidence="2">race PST-78</strain>
    </source>
</reference>
<accession>A0A0L0UVB4</accession>
<protein>
    <submittedName>
        <fullName evidence="1">Uncharacterized protein</fullName>
    </submittedName>
</protein>
<name>A0A0L0UVB4_9BASI</name>
<sequence>MNADSSLSYNSTMMRMCIKLPLVRSARGLGASTAAPHANPHKVDNIKASDSSLNRHVSLSRLRMMDEEELVLDIGRILNNFWTRLATRFKRKVVTAIPWKSLVHVPSLFCTSSVALFSSLSKSLKAHGKTDTENGNDQSCEKYIIQELQEIK</sequence>
<comment type="caution">
    <text evidence="1">The sequence shown here is derived from an EMBL/GenBank/DDBJ whole genome shotgun (WGS) entry which is preliminary data.</text>
</comment>
<organism evidence="1 2">
    <name type="scientific">Puccinia striiformis f. sp. tritici PST-78</name>
    <dbReference type="NCBI Taxonomy" id="1165861"/>
    <lineage>
        <taxon>Eukaryota</taxon>
        <taxon>Fungi</taxon>
        <taxon>Dikarya</taxon>
        <taxon>Basidiomycota</taxon>
        <taxon>Pucciniomycotina</taxon>
        <taxon>Pucciniomycetes</taxon>
        <taxon>Pucciniales</taxon>
        <taxon>Pucciniaceae</taxon>
        <taxon>Puccinia</taxon>
    </lineage>
</organism>
<dbReference type="Proteomes" id="UP000054564">
    <property type="component" value="Unassembled WGS sequence"/>
</dbReference>
<evidence type="ECO:0000313" key="1">
    <source>
        <dbReference type="EMBL" id="KNE90967.1"/>
    </source>
</evidence>
<keyword evidence="2" id="KW-1185">Reference proteome</keyword>
<dbReference type="AlphaFoldDB" id="A0A0L0UVB4"/>
<gene>
    <name evidence="1" type="ORF">PSTG_15608</name>
</gene>